<comment type="caution">
    <text evidence="3">The sequence shown here is derived from an EMBL/GenBank/DDBJ whole genome shotgun (WGS) entry which is preliminary data.</text>
</comment>
<dbReference type="PANTHER" id="PTHR24180:SF45">
    <property type="entry name" value="POLY [ADP-RIBOSE] POLYMERASE TANKYRASE"/>
    <property type="match status" value="1"/>
</dbReference>
<evidence type="ECO:0000256" key="2">
    <source>
        <dbReference type="ARBA" id="ARBA00023043"/>
    </source>
</evidence>
<dbReference type="SUPFAM" id="SSF48403">
    <property type="entry name" value="Ankyrin repeat"/>
    <property type="match status" value="1"/>
</dbReference>
<reference evidence="3" key="1">
    <citation type="journal article" date="2021" name="Nat. Commun.">
        <title>Genetic determinants of endophytism in the Arabidopsis root mycobiome.</title>
        <authorList>
            <person name="Mesny F."/>
            <person name="Miyauchi S."/>
            <person name="Thiergart T."/>
            <person name="Pickel B."/>
            <person name="Atanasova L."/>
            <person name="Karlsson M."/>
            <person name="Huettel B."/>
            <person name="Barry K.W."/>
            <person name="Haridas S."/>
            <person name="Chen C."/>
            <person name="Bauer D."/>
            <person name="Andreopoulos W."/>
            <person name="Pangilinan J."/>
            <person name="LaButti K."/>
            <person name="Riley R."/>
            <person name="Lipzen A."/>
            <person name="Clum A."/>
            <person name="Drula E."/>
            <person name="Henrissat B."/>
            <person name="Kohler A."/>
            <person name="Grigoriev I.V."/>
            <person name="Martin F.M."/>
            <person name="Hacquard S."/>
        </authorList>
    </citation>
    <scope>NUCLEOTIDE SEQUENCE</scope>
    <source>
        <strain evidence="3">MPI-SDFR-AT-0120</strain>
    </source>
</reference>
<evidence type="ECO:0000313" key="3">
    <source>
        <dbReference type="EMBL" id="KAH7087882.1"/>
    </source>
</evidence>
<evidence type="ECO:0000313" key="4">
    <source>
        <dbReference type="Proteomes" id="UP000813461"/>
    </source>
</evidence>
<dbReference type="EMBL" id="JAGMVJ010000009">
    <property type="protein sequence ID" value="KAH7087882.1"/>
    <property type="molecule type" value="Genomic_DNA"/>
</dbReference>
<dbReference type="InterPro" id="IPR036770">
    <property type="entry name" value="Ankyrin_rpt-contain_sf"/>
</dbReference>
<organism evidence="3 4">
    <name type="scientific">Paraphoma chrysanthemicola</name>
    <dbReference type="NCBI Taxonomy" id="798071"/>
    <lineage>
        <taxon>Eukaryota</taxon>
        <taxon>Fungi</taxon>
        <taxon>Dikarya</taxon>
        <taxon>Ascomycota</taxon>
        <taxon>Pezizomycotina</taxon>
        <taxon>Dothideomycetes</taxon>
        <taxon>Pleosporomycetidae</taxon>
        <taxon>Pleosporales</taxon>
        <taxon>Pleosporineae</taxon>
        <taxon>Phaeosphaeriaceae</taxon>
        <taxon>Paraphoma</taxon>
    </lineage>
</organism>
<name>A0A8K0VYI2_9PLEO</name>
<keyword evidence="4" id="KW-1185">Reference proteome</keyword>
<keyword evidence="2" id="KW-0040">ANK repeat</keyword>
<dbReference type="PANTHER" id="PTHR24180">
    <property type="entry name" value="CYCLIN-DEPENDENT KINASE INHIBITOR 2C-RELATED"/>
    <property type="match status" value="1"/>
</dbReference>
<dbReference type="Proteomes" id="UP000813461">
    <property type="component" value="Unassembled WGS sequence"/>
</dbReference>
<evidence type="ECO:0000256" key="1">
    <source>
        <dbReference type="ARBA" id="ARBA00022737"/>
    </source>
</evidence>
<dbReference type="Gene3D" id="1.25.40.20">
    <property type="entry name" value="Ankyrin repeat-containing domain"/>
    <property type="match status" value="1"/>
</dbReference>
<dbReference type="InterPro" id="IPR051637">
    <property type="entry name" value="Ank_repeat_dom-contain_49"/>
</dbReference>
<dbReference type="AlphaFoldDB" id="A0A8K0VYI2"/>
<keyword evidence="1" id="KW-0677">Repeat</keyword>
<accession>A0A8K0VYI2</accession>
<gene>
    <name evidence="3" type="ORF">FB567DRAFT_592538</name>
</gene>
<proteinExistence type="predicted"/>
<protein>
    <recommendedName>
        <fullName evidence="5">Ankyrin</fullName>
    </recommendedName>
</protein>
<dbReference type="OrthoDB" id="3799462at2759"/>
<evidence type="ECO:0008006" key="5">
    <source>
        <dbReference type="Google" id="ProtNLM"/>
    </source>
</evidence>
<sequence>MVPCYRIQKRSLPTGQKKKRGRPKKYSESWTKKLVVLRMCGLNLTDIVRILEIQGDSTFTAKDRRPQQLVRELLSDGKQRFCTPDKQAARKRAAFIRASLRQTVKRRRCSSSQTTSSFQAFSTNTADLQMRANKTPHALDGLPDMSVGDQARQQLNQSSCGSMKLPSHSEARHQISDFSYFSPWSTKTPFDEDSPATTYDCGQDETSLTRAQDNTVLNSTVDASISRDSTVLVPSRKHKIRKVFSQTSLSSSIVSDLLSLIDKRFSLSTLETSSRRSVSTFCAADNEVNSTEGKATETLGRLRQTVVKANAALATSCCSRDESCPHRYIERLTATDPLLSSLLPEDLENKLQAVPVAQPPRDSFGNSAIFFAARIGAPADIILSLLNVTNDVNAINADGQTFLFFLNPHLFSDRYCSCPDGQSHQSKFECLMRILERCHYNFDHLDNHGKHFLSFLLSSPAFDVHWLSDLMLRDNIWQQRVQRAAQLRDADGLFIIDFMALHPDFDAIDEGVRSLFRPLFAHDQAQIDHSRILLGEDDKGQTLLHQYLQRDFLHTAPLQELPLLSEDTSSDLNGYSCRGRTPMMDFLLQAFEQGINESTICAKVQQLRRYGANVNARSRGGSTILQFAAKKAYPKLIETLLASDVQIDHCDNAGLNALDYAAKVFNRSRSLTASAGQTARALKSAAHLLNIMSHAFGKDPTASAERPPKEFNERSLQTMQRLLGQEGQRYPPSIPQNARGAKEARKFLISQHDVDPRSLTF</sequence>